<dbReference type="EMBL" id="JAHUTI010075170">
    <property type="protein sequence ID" value="MED6256460.1"/>
    <property type="molecule type" value="Genomic_DNA"/>
</dbReference>
<reference evidence="1 2" key="1">
    <citation type="submission" date="2021-07" db="EMBL/GenBank/DDBJ databases">
        <authorList>
            <person name="Palmer J.M."/>
        </authorList>
    </citation>
    <scope>NUCLEOTIDE SEQUENCE [LARGE SCALE GENOMIC DNA]</scope>
    <source>
        <strain evidence="1 2">AT_MEX2019</strain>
        <tissue evidence="1">Muscle</tissue>
    </source>
</reference>
<sequence>MTKRKQKENIRETVPLWCRQVQYVLAQGLPAYDTPEVFGLHPNADITFQSKQAKDVLDAILNIQPKDSSSGGGETREAAVSRLADDMLEKLPPDYIPFEVCLCAL</sequence>
<evidence type="ECO:0000313" key="1">
    <source>
        <dbReference type="EMBL" id="MED6256460.1"/>
    </source>
</evidence>
<proteinExistence type="predicted"/>
<protein>
    <submittedName>
        <fullName evidence="1">Dynein heavy chain 5, axonemal</fullName>
    </submittedName>
</protein>
<organism evidence="1 2">
    <name type="scientific">Ataeniobius toweri</name>
    <dbReference type="NCBI Taxonomy" id="208326"/>
    <lineage>
        <taxon>Eukaryota</taxon>
        <taxon>Metazoa</taxon>
        <taxon>Chordata</taxon>
        <taxon>Craniata</taxon>
        <taxon>Vertebrata</taxon>
        <taxon>Euteleostomi</taxon>
        <taxon>Actinopterygii</taxon>
        <taxon>Neopterygii</taxon>
        <taxon>Teleostei</taxon>
        <taxon>Neoteleostei</taxon>
        <taxon>Acanthomorphata</taxon>
        <taxon>Ovalentaria</taxon>
        <taxon>Atherinomorphae</taxon>
        <taxon>Cyprinodontiformes</taxon>
        <taxon>Goodeidae</taxon>
        <taxon>Ataeniobius</taxon>
    </lineage>
</organism>
<comment type="caution">
    <text evidence="1">The sequence shown here is derived from an EMBL/GenBank/DDBJ whole genome shotgun (WGS) entry which is preliminary data.</text>
</comment>
<keyword evidence="2" id="KW-1185">Reference proteome</keyword>
<dbReference type="Proteomes" id="UP001345963">
    <property type="component" value="Unassembled WGS sequence"/>
</dbReference>
<gene>
    <name evidence="1" type="primary">DNAH5_7</name>
    <name evidence="1" type="ORF">ATANTOWER_026609</name>
</gene>
<accession>A0ABU7C2E8</accession>
<evidence type="ECO:0000313" key="2">
    <source>
        <dbReference type="Proteomes" id="UP001345963"/>
    </source>
</evidence>
<name>A0ABU7C2E8_9TELE</name>
<dbReference type="PANTHER" id="PTHR46961">
    <property type="entry name" value="DYNEIN HEAVY CHAIN 1, AXONEMAL-LIKE PROTEIN"/>
    <property type="match status" value="1"/>
</dbReference>
<dbReference type="InterPro" id="IPR026983">
    <property type="entry name" value="DHC"/>
</dbReference>
<dbReference type="PANTHER" id="PTHR46961:SF18">
    <property type="entry name" value="DYNEIN AXONEMAL HEAVY CHAIN 5"/>
    <property type="match status" value="1"/>
</dbReference>